<dbReference type="InterPro" id="IPR053926">
    <property type="entry name" value="RecX_HTH_1st"/>
</dbReference>
<feature type="domain" description="RecX third three-helical" evidence="7">
    <location>
        <begin position="163"/>
        <end position="208"/>
    </location>
</feature>
<reference evidence="9 10" key="2">
    <citation type="journal article" date="2010" name="Stand. Genomic Sci.">
        <title>Complete genome sequence of Desulfohalobium retbaense type strain (HR(100)).</title>
        <authorList>
            <person name="Spring S."/>
            <person name="Nolan M."/>
            <person name="Lapidus A."/>
            <person name="Glavina Del Rio T."/>
            <person name="Copeland A."/>
            <person name="Tice H."/>
            <person name="Cheng J.F."/>
            <person name="Lucas S."/>
            <person name="Land M."/>
            <person name="Chen F."/>
            <person name="Bruce D."/>
            <person name="Goodwin L."/>
            <person name="Pitluck S."/>
            <person name="Ivanova N."/>
            <person name="Mavromatis K."/>
            <person name="Mikhailova N."/>
            <person name="Pati A."/>
            <person name="Chen A."/>
            <person name="Palaniappan K."/>
            <person name="Hauser L."/>
            <person name="Chang Y.J."/>
            <person name="Jeffries C.D."/>
            <person name="Munk C."/>
            <person name="Kiss H."/>
            <person name="Chain P."/>
            <person name="Han C."/>
            <person name="Brettin T."/>
            <person name="Detter J.C."/>
            <person name="Schuler E."/>
            <person name="Goker M."/>
            <person name="Rohde M."/>
            <person name="Bristow J."/>
            <person name="Eisen J.A."/>
            <person name="Markowitz V."/>
            <person name="Hugenholtz P."/>
            <person name="Kyrpides N.C."/>
            <person name="Klenk H.P."/>
        </authorList>
    </citation>
    <scope>NUCLEOTIDE SEQUENCE [LARGE SCALE GENOMIC DNA]</scope>
    <source>
        <strain evidence="10">ATCC 49802 / DSM 20745 / S 6022</strain>
    </source>
</reference>
<dbReference type="EMBL" id="CP001823">
    <property type="protein sequence ID" value="ACZ38867.1"/>
    <property type="molecule type" value="Genomic_DNA"/>
</dbReference>
<evidence type="ECO:0000313" key="9">
    <source>
        <dbReference type="EMBL" id="ACZ38867.1"/>
    </source>
</evidence>
<dbReference type="InterPro" id="IPR053924">
    <property type="entry name" value="RecX_HTH_2nd"/>
</dbReference>
<dbReference type="InterPro" id="IPR036388">
    <property type="entry name" value="WH-like_DNA-bd_sf"/>
</dbReference>
<sequence length="222" mass="25032">MAEENIRSGTITEIADQARDPERVSVFLDGQFAFGVAREIAAREGLFVGRSLSAAEVADLLRADEAARATNAALHFLGYRPRSEREVRDRLRRRGFSDEAIEAAVARLLDWRYLDDAEFARFWVENRTEHQPRGRRRLRAELRAKGVDADLVDQAIDEAGGDEFPAALALARKRVTSLRGLDPLVQRRRLAGFLQRRGYDWDIVRSVLDAVLGENEDAAEVD</sequence>
<evidence type="ECO:0000259" key="6">
    <source>
        <dbReference type="Pfam" id="PF02631"/>
    </source>
</evidence>
<protein>
    <recommendedName>
        <fullName evidence="3 5">Regulatory protein RecX</fullName>
    </recommendedName>
</protein>
<organism evidence="9 10">
    <name type="scientific">Sphaerobacter thermophilus (strain ATCC 49802 / DSM 20745 / KCCM 41009 / NCIMB 13125 / S 6022)</name>
    <dbReference type="NCBI Taxonomy" id="479434"/>
    <lineage>
        <taxon>Bacteria</taxon>
        <taxon>Pseudomonadati</taxon>
        <taxon>Thermomicrobiota</taxon>
        <taxon>Thermomicrobia</taxon>
        <taxon>Sphaerobacterales</taxon>
        <taxon>Sphaerobacterineae</taxon>
        <taxon>Sphaerobacteraceae</taxon>
        <taxon>Sphaerobacter</taxon>
    </lineage>
</organism>
<reference evidence="10" key="1">
    <citation type="submission" date="2009-11" db="EMBL/GenBank/DDBJ databases">
        <title>The complete chromosome 1 of Sphaerobacter thermophilus DSM 20745.</title>
        <authorList>
            <person name="Lucas S."/>
            <person name="Copeland A."/>
            <person name="Lapidus A."/>
            <person name="Glavina del Rio T."/>
            <person name="Dalin E."/>
            <person name="Tice H."/>
            <person name="Bruce D."/>
            <person name="Goodwin L."/>
            <person name="Pitluck S."/>
            <person name="Kyrpides N."/>
            <person name="Mavromatis K."/>
            <person name="Ivanova N."/>
            <person name="Mikhailova N."/>
            <person name="LaButti K.M."/>
            <person name="Clum A."/>
            <person name="Sun H.I."/>
            <person name="Brettin T."/>
            <person name="Detter J.C."/>
            <person name="Han C."/>
            <person name="Larimer F."/>
            <person name="Land M."/>
            <person name="Hauser L."/>
            <person name="Markowitz V."/>
            <person name="Cheng J.F."/>
            <person name="Hugenholtz P."/>
            <person name="Woyke T."/>
            <person name="Wu D."/>
            <person name="Steenblock K."/>
            <person name="Schneider S."/>
            <person name="Pukall R."/>
            <person name="Goeker M."/>
            <person name="Klenk H.P."/>
            <person name="Eisen J.A."/>
        </authorList>
    </citation>
    <scope>NUCLEOTIDE SEQUENCE [LARGE SCALE GENOMIC DNA]</scope>
    <source>
        <strain evidence="10">ATCC 49802 / DSM 20745 / S 6022</strain>
    </source>
</reference>
<dbReference type="Pfam" id="PF02631">
    <property type="entry name" value="RecX_HTH2"/>
    <property type="match status" value="1"/>
</dbReference>
<comment type="function">
    <text evidence="5">Modulates RecA activity.</text>
</comment>
<proteinExistence type="inferred from homology"/>
<dbReference type="KEGG" id="sti:Sthe_1432"/>
<accession>D1C3Q0</accession>
<dbReference type="PANTHER" id="PTHR33602">
    <property type="entry name" value="REGULATORY PROTEIN RECX FAMILY PROTEIN"/>
    <property type="match status" value="1"/>
</dbReference>
<dbReference type="AlphaFoldDB" id="D1C3Q0"/>
<dbReference type="GO" id="GO:0005737">
    <property type="term" value="C:cytoplasm"/>
    <property type="evidence" value="ECO:0007669"/>
    <property type="project" value="UniProtKB-SubCell"/>
</dbReference>
<evidence type="ECO:0000256" key="3">
    <source>
        <dbReference type="ARBA" id="ARBA00018111"/>
    </source>
</evidence>
<dbReference type="InterPro" id="IPR053925">
    <property type="entry name" value="RecX_HTH_3rd"/>
</dbReference>
<dbReference type="RefSeq" id="WP_012871914.1">
    <property type="nucleotide sequence ID" value="NC_013523.1"/>
</dbReference>
<evidence type="ECO:0000256" key="1">
    <source>
        <dbReference type="ARBA" id="ARBA00004496"/>
    </source>
</evidence>
<dbReference type="FunCoup" id="D1C3Q0">
    <property type="interactions" value="5"/>
</dbReference>
<dbReference type="InterPro" id="IPR003783">
    <property type="entry name" value="Regulatory_RecX"/>
</dbReference>
<feature type="domain" description="RecX first three-helical" evidence="8">
    <location>
        <begin position="69"/>
        <end position="108"/>
    </location>
</feature>
<dbReference type="Pfam" id="PF21982">
    <property type="entry name" value="RecX_HTH1"/>
    <property type="match status" value="1"/>
</dbReference>
<dbReference type="eggNOG" id="COG2137">
    <property type="taxonomic scope" value="Bacteria"/>
</dbReference>
<dbReference type="Pfam" id="PF21981">
    <property type="entry name" value="RecX_HTH3"/>
    <property type="match status" value="1"/>
</dbReference>
<evidence type="ECO:0000256" key="2">
    <source>
        <dbReference type="ARBA" id="ARBA00009695"/>
    </source>
</evidence>
<keyword evidence="4 5" id="KW-0963">Cytoplasm</keyword>
<feature type="domain" description="RecX second three-helical" evidence="6">
    <location>
        <begin position="115"/>
        <end position="156"/>
    </location>
</feature>
<evidence type="ECO:0000313" key="10">
    <source>
        <dbReference type="Proteomes" id="UP000002027"/>
    </source>
</evidence>
<keyword evidence="10" id="KW-1185">Reference proteome</keyword>
<comment type="subcellular location">
    <subcellularLocation>
        <location evidence="1 5">Cytoplasm</location>
    </subcellularLocation>
</comment>
<dbReference type="HAMAP" id="MF_01114">
    <property type="entry name" value="RecX"/>
    <property type="match status" value="1"/>
</dbReference>
<evidence type="ECO:0000256" key="5">
    <source>
        <dbReference type="HAMAP-Rule" id="MF_01114"/>
    </source>
</evidence>
<dbReference type="GO" id="GO:0006282">
    <property type="term" value="P:regulation of DNA repair"/>
    <property type="evidence" value="ECO:0007669"/>
    <property type="project" value="UniProtKB-UniRule"/>
</dbReference>
<comment type="similarity">
    <text evidence="2 5">Belongs to the RecX family.</text>
</comment>
<dbReference type="Gene3D" id="1.10.10.10">
    <property type="entry name" value="Winged helix-like DNA-binding domain superfamily/Winged helix DNA-binding domain"/>
    <property type="match status" value="3"/>
</dbReference>
<name>D1C3Q0_SPHTD</name>
<dbReference type="InParanoid" id="D1C3Q0"/>
<gene>
    <name evidence="5" type="primary">recX</name>
    <name evidence="9" type="ordered locus">Sthe_1432</name>
</gene>
<evidence type="ECO:0000259" key="8">
    <source>
        <dbReference type="Pfam" id="PF21982"/>
    </source>
</evidence>
<evidence type="ECO:0000256" key="4">
    <source>
        <dbReference type="ARBA" id="ARBA00022490"/>
    </source>
</evidence>
<dbReference type="PANTHER" id="PTHR33602:SF1">
    <property type="entry name" value="REGULATORY PROTEIN RECX FAMILY PROTEIN"/>
    <property type="match status" value="1"/>
</dbReference>
<dbReference type="Proteomes" id="UP000002027">
    <property type="component" value="Chromosome 1"/>
</dbReference>
<evidence type="ECO:0000259" key="7">
    <source>
        <dbReference type="Pfam" id="PF21981"/>
    </source>
</evidence>
<dbReference type="HOGENOM" id="CLU_066607_4_1_0"/>
<dbReference type="OrthoDB" id="5421057at2"/>
<dbReference type="STRING" id="479434.Sthe_1432"/>